<keyword evidence="15" id="KW-1185">Reference proteome</keyword>
<dbReference type="PANTHER" id="PTHR11537">
    <property type="entry name" value="VOLTAGE-GATED POTASSIUM CHANNEL"/>
    <property type="match status" value="1"/>
</dbReference>
<dbReference type="InterPro" id="IPR005821">
    <property type="entry name" value="Ion_trans_dom"/>
</dbReference>
<keyword evidence="10 12" id="KW-0472">Membrane</keyword>
<comment type="subcellular location">
    <subcellularLocation>
        <location evidence="1">Membrane</location>
        <topology evidence="1">Multi-pass membrane protein</topology>
    </subcellularLocation>
</comment>
<evidence type="ECO:0000256" key="7">
    <source>
        <dbReference type="ARBA" id="ARBA00022958"/>
    </source>
</evidence>
<evidence type="ECO:0000256" key="5">
    <source>
        <dbReference type="ARBA" id="ARBA00022826"/>
    </source>
</evidence>
<dbReference type="Gene3D" id="1.20.120.350">
    <property type="entry name" value="Voltage-gated potassium channels. Chain C"/>
    <property type="match status" value="1"/>
</dbReference>
<keyword evidence="6" id="KW-0851">Voltage-gated channel</keyword>
<dbReference type="SUPFAM" id="SSF81324">
    <property type="entry name" value="Voltage-gated potassium channels"/>
    <property type="match status" value="1"/>
</dbReference>
<reference evidence="14 15" key="1">
    <citation type="submission" date="2024-02" db="EMBL/GenBank/DDBJ databases">
        <title>Haloferula sargassicola NBRC 104335.</title>
        <authorList>
            <person name="Ichikawa N."/>
            <person name="Katano-Makiyama Y."/>
            <person name="Hidaka K."/>
        </authorList>
    </citation>
    <scope>NUCLEOTIDE SEQUENCE [LARGE SCALE GENOMIC DNA]</scope>
    <source>
        <strain evidence="14 15">NBRC 104335</strain>
    </source>
</reference>
<evidence type="ECO:0000256" key="12">
    <source>
        <dbReference type="SAM" id="Phobius"/>
    </source>
</evidence>
<dbReference type="InterPro" id="IPR028325">
    <property type="entry name" value="VG_K_chnl"/>
</dbReference>
<feature type="transmembrane region" description="Helical" evidence="12">
    <location>
        <begin position="95"/>
        <end position="119"/>
    </location>
</feature>
<feature type="transmembrane region" description="Helical" evidence="12">
    <location>
        <begin position="55"/>
        <end position="75"/>
    </location>
</feature>
<keyword evidence="8 12" id="KW-1133">Transmembrane helix</keyword>
<dbReference type="PRINTS" id="PR00169">
    <property type="entry name" value="KCHANNEL"/>
</dbReference>
<dbReference type="Proteomes" id="UP001476282">
    <property type="component" value="Unassembled WGS sequence"/>
</dbReference>
<dbReference type="Pfam" id="PF00520">
    <property type="entry name" value="Ion_trans"/>
    <property type="match status" value="1"/>
</dbReference>
<keyword evidence="9" id="KW-0406">Ion transport</keyword>
<feature type="transmembrane region" description="Helical" evidence="12">
    <location>
        <begin position="175"/>
        <end position="195"/>
    </location>
</feature>
<name>A0ABP9USS1_9BACT</name>
<evidence type="ECO:0000256" key="1">
    <source>
        <dbReference type="ARBA" id="ARBA00004141"/>
    </source>
</evidence>
<feature type="transmembrane region" description="Helical" evidence="12">
    <location>
        <begin position="148"/>
        <end position="169"/>
    </location>
</feature>
<evidence type="ECO:0000256" key="10">
    <source>
        <dbReference type="ARBA" id="ARBA00023136"/>
    </source>
</evidence>
<organism evidence="14 15">
    <name type="scientific">Haloferula sargassicola</name>
    <dbReference type="NCBI Taxonomy" id="490096"/>
    <lineage>
        <taxon>Bacteria</taxon>
        <taxon>Pseudomonadati</taxon>
        <taxon>Verrucomicrobiota</taxon>
        <taxon>Verrucomicrobiia</taxon>
        <taxon>Verrucomicrobiales</taxon>
        <taxon>Verrucomicrobiaceae</taxon>
        <taxon>Haloferula</taxon>
    </lineage>
</organism>
<gene>
    <name evidence="14" type="ORF">Hsar01_02976</name>
</gene>
<keyword evidence="7" id="KW-0630">Potassium</keyword>
<feature type="transmembrane region" description="Helical" evidence="12">
    <location>
        <begin position="207"/>
        <end position="229"/>
    </location>
</feature>
<evidence type="ECO:0000313" key="15">
    <source>
        <dbReference type="Proteomes" id="UP001476282"/>
    </source>
</evidence>
<dbReference type="Gene3D" id="1.10.287.70">
    <property type="match status" value="1"/>
</dbReference>
<proteinExistence type="predicted"/>
<keyword evidence="11" id="KW-0407">Ion channel</keyword>
<keyword evidence="3" id="KW-0633">Potassium transport</keyword>
<feature type="domain" description="Ion transport" evidence="13">
    <location>
        <begin position="21"/>
        <end position="231"/>
    </location>
</feature>
<dbReference type="RefSeq" id="WP_353567848.1">
    <property type="nucleotide sequence ID" value="NZ_BAABRI010000017.1"/>
</dbReference>
<evidence type="ECO:0000256" key="8">
    <source>
        <dbReference type="ARBA" id="ARBA00022989"/>
    </source>
</evidence>
<dbReference type="InterPro" id="IPR027359">
    <property type="entry name" value="Volt_channel_dom_sf"/>
</dbReference>
<sequence>MTTRRERWREIIFEAETPAGKAFDVVLLVLISLSVIAVMAESVKEVRKAVGPQLYVLEWIFTGFFTVEYAARLWASRRPGAYARSFYGIVDLLSILPSYLGLFLPGGHALMVVRVLRLLRIFRVLKMARHVNGAEHLMRALVASRAKITVFFMVLATISLIAGTLMYLIEGEKGGFTSIPVGVYWAVVTITTLGYGDVTPSSGWGQVLTAFLALTGYAIIAVPTGIVTAELTRTDGDDSSGTCPSCGAHGHLPDARFCRRCGATLK</sequence>
<evidence type="ECO:0000256" key="4">
    <source>
        <dbReference type="ARBA" id="ARBA00022692"/>
    </source>
</evidence>
<keyword evidence="5" id="KW-0631">Potassium channel</keyword>
<protein>
    <recommendedName>
        <fullName evidence="13">Ion transport domain-containing protein</fullName>
    </recommendedName>
</protein>
<dbReference type="EMBL" id="BAABRI010000017">
    <property type="protein sequence ID" value="GAA5483742.1"/>
    <property type="molecule type" value="Genomic_DNA"/>
</dbReference>
<evidence type="ECO:0000256" key="11">
    <source>
        <dbReference type="ARBA" id="ARBA00023303"/>
    </source>
</evidence>
<keyword evidence="4 12" id="KW-0812">Transmembrane</keyword>
<dbReference type="PANTHER" id="PTHR11537:SF254">
    <property type="entry name" value="POTASSIUM VOLTAGE-GATED CHANNEL PROTEIN SHAB"/>
    <property type="match status" value="1"/>
</dbReference>
<accession>A0ABP9USS1</accession>
<comment type="caution">
    <text evidence="14">The sequence shown here is derived from an EMBL/GenBank/DDBJ whole genome shotgun (WGS) entry which is preliminary data.</text>
</comment>
<evidence type="ECO:0000259" key="13">
    <source>
        <dbReference type="Pfam" id="PF00520"/>
    </source>
</evidence>
<evidence type="ECO:0000256" key="2">
    <source>
        <dbReference type="ARBA" id="ARBA00022448"/>
    </source>
</evidence>
<evidence type="ECO:0000256" key="3">
    <source>
        <dbReference type="ARBA" id="ARBA00022538"/>
    </source>
</evidence>
<evidence type="ECO:0000256" key="6">
    <source>
        <dbReference type="ARBA" id="ARBA00022882"/>
    </source>
</evidence>
<evidence type="ECO:0000313" key="14">
    <source>
        <dbReference type="EMBL" id="GAA5483742.1"/>
    </source>
</evidence>
<keyword evidence="2" id="KW-0813">Transport</keyword>
<evidence type="ECO:0000256" key="9">
    <source>
        <dbReference type="ARBA" id="ARBA00023065"/>
    </source>
</evidence>